<dbReference type="InterPro" id="IPR050519">
    <property type="entry name" value="Glycosyltransf_28_UgtP"/>
</dbReference>
<dbReference type="Gene3D" id="3.40.50.2000">
    <property type="entry name" value="Glycogen Phosphorylase B"/>
    <property type="match status" value="2"/>
</dbReference>
<dbReference type="Proteomes" id="UP000679950">
    <property type="component" value="Unassembled WGS sequence"/>
</dbReference>
<feature type="domain" description="Diacylglycerol glucosyltransferase N-terminal" evidence="4">
    <location>
        <begin position="16"/>
        <end position="182"/>
    </location>
</feature>
<dbReference type="Pfam" id="PF06925">
    <property type="entry name" value="MGDG_synth"/>
    <property type="match status" value="1"/>
</dbReference>
<gene>
    <name evidence="5" type="primary">ykoN</name>
    <name evidence="5" type="ORF">J8TS2_09480</name>
</gene>
<evidence type="ECO:0000256" key="3">
    <source>
        <dbReference type="ARBA" id="ARBA00022679"/>
    </source>
</evidence>
<evidence type="ECO:0000313" key="6">
    <source>
        <dbReference type="Proteomes" id="UP000679950"/>
    </source>
</evidence>
<accession>A0ABQ4KF77</accession>
<sequence>MARILFLPFLQIPSGHHHVADSIKVQLEQDPGIFHCDKVDILSYSYGKIEQLISAFYIQWIHTFPSIYSQIYRHVAVRGRTIHKHYYTYEWLFMKKLEELIEETRPDLVICTHALPSYLLARLKERNIWSGKVMNVYTDYFVNDLWGIKQIDFHFVPSMQIKKELLQRGVKSEQIFVTGIPIHPLFQAESMKKRSKIRQTLLLSGGNMGAGSLHQLLDRLQPNGSILYKVLCGKNEKLFQSIERLAHPLIQPLPFISTKAEMNRLYDEADGIITKPGGVTISESLNKNLPIFVYDALPGQEEMNLQFLKTEGLIFHLENWHTLDVEAQIVNILQNEVAKNQKHIKAYLEQIEKVDSSRLIQQLLTP</sequence>
<keyword evidence="6" id="KW-1185">Reference proteome</keyword>
<evidence type="ECO:0000259" key="4">
    <source>
        <dbReference type="Pfam" id="PF06925"/>
    </source>
</evidence>
<evidence type="ECO:0000256" key="2">
    <source>
        <dbReference type="ARBA" id="ARBA00022676"/>
    </source>
</evidence>
<comment type="similarity">
    <text evidence="1">Belongs to the glycosyltransferase 28 family.</text>
</comment>
<dbReference type="EMBL" id="BORB01000005">
    <property type="protein sequence ID" value="GIN56629.1"/>
    <property type="molecule type" value="Genomic_DNA"/>
</dbReference>
<reference evidence="5 6" key="1">
    <citation type="submission" date="2021-03" db="EMBL/GenBank/DDBJ databases">
        <title>Antimicrobial resistance genes in bacteria isolated from Japanese honey, and their potential for conferring macrolide and lincosamide resistance in the American foulbrood pathogen Paenibacillus larvae.</title>
        <authorList>
            <person name="Okamoto M."/>
            <person name="Kumagai M."/>
            <person name="Kanamori H."/>
            <person name="Takamatsu D."/>
        </authorList>
    </citation>
    <scope>NUCLEOTIDE SEQUENCE [LARGE SCALE GENOMIC DNA]</scope>
    <source>
        <strain evidence="5 6">J8TS2</strain>
    </source>
</reference>
<organism evidence="5 6">
    <name type="scientific">Lederbergia ruris</name>
    <dbReference type="NCBI Taxonomy" id="217495"/>
    <lineage>
        <taxon>Bacteria</taxon>
        <taxon>Bacillati</taxon>
        <taxon>Bacillota</taxon>
        <taxon>Bacilli</taxon>
        <taxon>Bacillales</taxon>
        <taxon>Bacillaceae</taxon>
        <taxon>Lederbergia</taxon>
    </lineage>
</organism>
<name>A0ABQ4KF77_9BACI</name>
<proteinExistence type="inferred from homology"/>
<keyword evidence="3" id="KW-0808">Transferase</keyword>
<keyword evidence="2" id="KW-0328">Glycosyltransferase</keyword>
<comment type="caution">
    <text evidence="5">The sequence shown here is derived from an EMBL/GenBank/DDBJ whole genome shotgun (WGS) entry which is preliminary data.</text>
</comment>
<dbReference type="PANTHER" id="PTHR43025:SF3">
    <property type="entry name" value="MONOGALACTOSYLDIACYLGLYCEROL SYNTHASE 1, CHLOROPLASTIC"/>
    <property type="match status" value="1"/>
</dbReference>
<dbReference type="SUPFAM" id="SSF53756">
    <property type="entry name" value="UDP-Glycosyltransferase/glycogen phosphorylase"/>
    <property type="match status" value="1"/>
</dbReference>
<evidence type="ECO:0000256" key="1">
    <source>
        <dbReference type="ARBA" id="ARBA00006962"/>
    </source>
</evidence>
<protein>
    <submittedName>
        <fullName evidence="5">Glycosyltransferase YkoN</fullName>
    </submittedName>
</protein>
<dbReference type="RefSeq" id="WP_158321853.1">
    <property type="nucleotide sequence ID" value="NZ_BORB01000005.1"/>
</dbReference>
<dbReference type="InterPro" id="IPR009695">
    <property type="entry name" value="Diacylglyc_glucosyltr_N"/>
</dbReference>
<dbReference type="PANTHER" id="PTHR43025">
    <property type="entry name" value="MONOGALACTOSYLDIACYLGLYCEROL SYNTHASE"/>
    <property type="match status" value="1"/>
</dbReference>
<evidence type="ECO:0000313" key="5">
    <source>
        <dbReference type="EMBL" id="GIN56629.1"/>
    </source>
</evidence>